<keyword evidence="4" id="KW-1185">Reference proteome</keyword>
<dbReference type="AlphaFoldDB" id="A0A3S3N762"/>
<evidence type="ECO:0000256" key="1">
    <source>
        <dbReference type="SAM" id="MobiDB-lite"/>
    </source>
</evidence>
<name>A0A3S3N762_9MAGN</name>
<comment type="caution">
    <text evidence="3">The sequence shown here is derived from an EMBL/GenBank/DDBJ whole genome shotgun (WGS) entry which is preliminary data.</text>
</comment>
<evidence type="ECO:0000313" key="4">
    <source>
        <dbReference type="Proteomes" id="UP000283530"/>
    </source>
</evidence>
<reference evidence="3 4" key="1">
    <citation type="journal article" date="2019" name="Nat. Plants">
        <title>Stout camphor tree genome fills gaps in understanding of flowering plant genome evolution.</title>
        <authorList>
            <person name="Chaw S.M."/>
            <person name="Liu Y.C."/>
            <person name="Wu Y.W."/>
            <person name="Wang H.Y."/>
            <person name="Lin C.I."/>
            <person name="Wu C.S."/>
            <person name="Ke H.M."/>
            <person name="Chang L.Y."/>
            <person name="Hsu C.Y."/>
            <person name="Yang H.T."/>
            <person name="Sudianto E."/>
            <person name="Hsu M.H."/>
            <person name="Wu K.P."/>
            <person name="Wang L.N."/>
            <person name="Leebens-Mack J.H."/>
            <person name="Tsai I.J."/>
        </authorList>
    </citation>
    <scope>NUCLEOTIDE SEQUENCE [LARGE SCALE GENOMIC DNA]</scope>
    <source>
        <strain evidence="4">cv. Chaw 1501</strain>
        <tissue evidence="3">Young leaves</tissue>
    </source>
</reference>
<gene>
    <name evidence="3" type="ORF">CKAN_00231400</name>
</gene>
<feature type="region of interest" description="Disordered" evidence="1">
    <location>
        <begin position="232"/>
        <end position="275"/>
    </location>
</feature>
<dbReference type="InterPro" id="IPR029472">
    <property type="entry name" value="Copia-like_N"/>
</dbReference>
<feature type="domain" description="Retrotransposon Copia-like N-terminal" evidence="2">
    <location>
        <begin position="22"/>
        <end position="59"/>
    </location>
</feature>
<feature type="compositionally biased region" description="Low complexity" evidence="1">
    <location>
        <begin position="235"/>
        <end position="263"/>
    </location>
</feature>
<proteinExistence type="predicted"/>
<protein>
    <submittedName>
        <fullName evidence="3">Putative Ty1-copia-like protein retrotransposon</fullName>
    </submittedName>
</protein>
<sequence>MASATSFSSSTPTIQTINIQHLISVKLDRHNYLLWRTQFMPLLKGYELEGYVDGSLLCPPRIFPTDKTDAEHLVINPAYTAWQKQDQVLLGWLLSSLSETTLAQVVGLSTSRDVWLALENQYASRSRARLMQIRRDLQTMRKGNMTMDDYLQRAKQYADSLAASGQPMAESDIQQVILNGLDTAYDAIVTSLTTTLADTPMEDFQAHLLAFESRIQSQNLVDQVTPLQAHIATKSSQGQGRGNSSNRGRNSNNRGRGRSNPRSGPRPHTGPCQICGRKNHTAGSCWYRFDRQYNGDGQYSSSSAFVAASSPFNDQNWYPDSGATNHVTSDLGNLSIRSEYNGHDQLRVGNGAGLPISHVGSSHGENSSTRVE</sequence>
<evidence type="ECO:0000313" key="3">
    <source>
        <dbReference type="EMBL" id="RWR74003.1"/>
    </source>
</evidence>
<dbReference type="Pfam" id="PF14223">
    <property type="entry name" value="Retrotran_gag_2"/>
    <property type="match status" value="1"/>
</dbReference>
<dbReference type="PANTHER" id="PTHR47481:SF22">
    <property type="entry name" value="RETROTRANSPOSON GAG DOMAIN-CONTAINING PROTEIN"/>
    <property type="match status" value="1"/>
</dbReference>
<organism evidence="3 4">
    <name type="scientific">Cinnamomum micranthum f. kanehirae</name>
    <dbReference type="NCBI Taxonomy" id="337451"/>
    <lineage>
        <taxon>Eukaryota</taxon>
        <taxon>Viridiplantae</taxon>
        <taxon>Streptophyta</taxon>
        <taxon>Embryophyta</taxon>
        <taxon>Tracheophyta</taxon>
        <taxon>Spermatophyta</taxon>
        <taxon>Magnoliopsida</taxon>
        <taxon>Magnoliidae</taxon>
        <taxon>Laurales</taxon>
        <taxon>Lauraceae</taxon>
        <taxon>Cinnamomum</taxon>
    </lineage>
</organism>
<dbReference type="EMBL" id="QPKB01000001">
    <property type="protein sequence ID" value="RWR74003.1"/>
    <property type="molecule type" value="Genomic_DNA"/>
</dbReference>
<feature type="region of interest" description="Disordered" evidence="1">
    <location>
        <begin position="346"/>
        <end position="372"/>
    </location>
</feature>
<dbReference type="PANTHER" id="PTHR47481">
    <property type="match status" value="1"/>
</dbReference>
<dbReference type="STRING" id="337451.A0A3S3N762"/>
<accession>A0A3S3N762</accession>
<dbReference type="Proteomes" id="UP000283530">
    <property type="component" value="Unassembled WGS sequence"/>
</dbReference>
<dbReference type="OrthoDB" id="1912561at2759"/>
<dbReference type="Pfam" id="PF14244">
    <property type="entry name" value="Retrotran_gag_3"/>
    <property type="match status" value="1"/>
</dbReference>
<evidence type="ECO:0000259" key="2">
    <source>
        <dbReference type="Pfam" id="PF14244"/>
    </source>
</evidence>
<feature type="compositionally biased region" description="Polar residues" evidence="1">
    <location>
        <begin position="359"/>
        <end position="372"/>
    </location>
</feature>